<keyword evidence="4" id="KW-1185">Reference proteome</keyword>
<keyword evidence="1" id="KW-0812">Transmembrane</keyword>
<dbReference type="AlphaFoldDB" id="A0A834LWZ1"/>
<accession>A0A834LWZ1</accession>
<dbReference type="OrthoDB" id="1111193at2759"/>
<feature type="transmembrane region" description="Helical" evidence="1">
    <location>
        <begin position="27"/>
        <end position="46"/>
    </location>
</feature>
<evidence type="ECO:0000313" key="3">
    <source>
        <dbReference type="EMBL" id="KAF7263023.1"/>
    </source>
</evidence>
<proteinExistence type="predicted"/>
<evidence type="ECO:0000313" key="2">
    <source>
        <dbReference type="EMBL" id="KAF7263021.1"/>
    </source>
</evidence>
<name>A0A834LWZ1_RHYFE</name>
<organism evidence="2 4">
    <name type="scientific">Rhynchophorus ferrugineus</name>
    <name type="common">Red palm weevil</name>
    <name type="synonym">Curculio ferrugineus</name>
    <dbReference type="NCBI Taxonomy" id="354439"/>
    <lineage>
        <taxon>Eukaryota</taxon>
        <taxon>Metazoa</taxon>
        <taxon>Ecdysozoa</taxon>
        <taxon>Arthropoda</taxon>
        <taxon>Hexapoda</taxon>
        <taxon>Insecta</taxon>
        <taxon>Pterygota</taxon>
        <taxon>Neoptera</taxon>
        <taxon>Endopterygota</taxon>
        <taxon>Coleoptera</taxon>
        <taxon>Polyphaga</taxon>
        <taxon>Cucujiformia</taxon>
        <taxon>Curculionidae</taxon>
        <taxon>Dryophthorinae</taxon>
        <taxon>Rhynchophorus</taxon>
    </lineage>
</organism>
<dbReference type="Proteomes" id="UP000625711">
    <property type="component" value="Unassembled WGS sequence"/>
</dbReference>
<gene>
    <name evidence="3" type="ORF">GWI33_003716</name>
    <name evidence="2" type="ORF">GWI33_003718</name>
</gene>
<keyword evidence="1" id="KW-0472">Membrane</keyword>
<comment type="caution">
    <text evidence="2">The sequence shown here is derived from an EMBL/GenBank/DDBJ whole genome shotgun (WGS) entry which is preliminary data.</text>
</comment>
<dbReference type="EMBL" id="JAACXV010023371">
    <property type="protein sequence ID" value="KAF7263021.1"/>
    <property type="molecule type" value="Genomic_DNA"/>
</dbReference>
<evidence type="ECO:0000256" key="1">
    <source>
        <dbReference type="SAM" id="Phobius"/>
    </source>
</evidence>
<reference evidence="2" key="1">
    <citation type="submission" date="2020-08" db="EMBL/GenBank/DDBJ databases">
        <title>Genome sequencing and assembly of the red palm weevil Rhynchophorus ferrugineus.</title>
        <authorList>
            <person name="Dias G.B."/>
            <person name="Bergman C.M."/>
            <person name="Manee M."/>
        </authorList>
    </citation>
    <scope>NUCLEOTIDE SEQUENCE</scope>
    <source>
        <strain evidence="2">AA-2017</strain>
        <tissue evidence="2">Whole larva</tissue>
    </source>
</reference>
<evidence type="ECO:0008006" key="5">
    <source>
        <dbReference type="Google" id="ProtNLM"/>
    </source>
</evidence>
<protein>
    <recommendedName>
        <fullName evidence="5">LRRNT domain-containing protein</fullName>
    </recommendedName>
</protein>
<feature type="non-terminal residue" evidence="2">
    <location>
        <position position="1"/>
    </location>
</feature>
<keyword evidence="1" id="KW-1133">Transmembrane helix</keyword>
<feature type="non-terminal residue" evidence="2">
    <location>
        <position position="75"/>
    </location>
</feature>
<sequence length="75" mass="8345">HILTQFNGLTCNLTRYEEISKFVAKTYLRMWLFLIIGALAVAYSIACPDGCSCDLEIIDCMGLDLSNLPEGIDIN</sequence>
<evidence type="ECO:0000313" key="4">
    <source>
        <dbReference type="Proteomes" id="UP000625711"/>
    </source>
</evidence>
<dbReference type="EMBL" id="JAACXV010023368">
    <property type="protein sequence ID" value="KAF7263023.1"/>
    <property type="molecule type" value="Genomic_DNA"/>
</dbReference>